<dbReference type="Gene3D" id="3.30.300.160">
    <property type="entry name" value="Type II secretion system, protein E, N-terminal domain"/>
    <property type="match status" value="1"/>
</dbReference>
<dbReference type="GO" id="GO:0016887">
    <property type="term" value="F:ATP hydrolysis activity"/>
    <property type="evidence" value="ECO:0007669"/>
    <property type="project" value="TreeGrafter"/>
</dbReference>
<evidence type="ECO:0000256" key="1">
    <source>
        <dbReference type="ARBA" id="ARBA00006611"/>
    </source>
</evidence>
<evidence type="ECO:0000313" key="5">
    <source>
        <dbReference type="EMBL" id="RAP73732.1"/>
    </source>
</evidence>
<name>A0A328TVR6_9BACL</name>
<dbReference type="RefSeq" id="WP_112885316.1">
    <property type="nucleotide sequence ID" value="NZ_QLUW01000006.1"/>
</dbReference>
<dbReference type="GO" id="GO:0005524">
    <property type="term" value="F:ATP binding"/>
    <property type="evidence" value="ECO:0007669"/>
    <property type="project" value="UniProtKB-KW"/>
</dbReference>
<sequence>MRIGELLVMNGLITEQQLGLALEEQRSSSSKLGEILVSNQVISERQLVEALEFQLGVPVVMMAEMPFDPAVVHLIPETIARKHQVLSVGRDGGRIRVAMQDPLDHEAVKQIQMVSGLQVLPMLATRAEITESIIRFYGTDESTEAWNELLKAAIASKASGIDLEASEHGLTVRFRIGESIHEHGRITKAKQQLLVERIKRLAGMPIDRSPLPQTGRYETIVDHTPLAVRASSLPTLYGESFYLAISDPYSPPLKLHELDFVERDLKELEQALQQTGGIVIVAGPPGSGKTAVSQAMIDHKRPAHRKIITLESPIAKVIPGITQVELKEESGLTVDRTLRAALRHKPDLVWIDGLTDAASVATALSAARFGPSIIGTMTAKHAFDSLGRLMAVVCDKELLASSLHCIVAQRLVRRVCKQCAQSVPASDEEMRQLEAAGLVNADSAKSSSKGTIGNFRSFIFTQMSGKPAVFRGSGCRACGETGYQGVVAIQEVLTIDDAIKERIASGKPIADIQKQAAQNGHKELLYNGLLKAREGLTTVEEALKVLK</sequence>
<comment type="similarity">
    <text evidence="1">Belongs to the GSP E family.</text>
</comment>
<comment type="caution">
    <text evidence="5">The sequence shown here is derived from an EMBL/GenBank/DDBJ whole genome shotgun (WGS) entry which is preliminary data.</text>
</comment>
<dbReference type="InterPro" id="IPR007831">
    <property type="entry name" value="T2SS_GspE_N"/>
</dbReference>
<dbReference type="SUPFAM" id="SSF160246">
    <property type="entry name" value="EspE N-terminal domain-like"/>
    <property type="match status" value="1"/>
</dbReference>
<dbReference type="PANTHER" id="PTHR30258">
    <property type="entry name" value="TYPE II SECRETION SYSTEM PROTEIN GSPE-RELATED"/>
    <property type="match status" value="1"/>
</dbReference>
<dbReference type="SMART" id="SM00382">
    <property type="entry name" value="AAA"/>
    <property type="match status" value="1"/>
</dbReference>
<dbReference type="InterPro" id="IPR037257">
    <property type="entry name" value="T2SS_E_N_sf"/>
</dbReference>
<dbReference type="OrthoDB" id="9766299at2"/>
<dbReference type="InterPro" id="IPR001482">
    <property type="entry name" value="T2SS/T4SS_dom"/>
</dbReference>
<dbReference type="AlphaFoldDB" id="A0A328TVR6"/>
<keyword evidence="6" id="KW-1185">Reference proteome</keyword>
<evidence type="ECO:0000259" key="4">
    <source>
        <dbReference type="SMART" id="SM00382"/>
    </source>
</evidence>
<dbReference type="EMBL" id="QLUW01000006">
    <property type="protein sequence ID" value="RAP73732.1"/>
    <property type="molecule type" value="Genomic_DNA"/>
</dbReference>
<protein>
    <recommendedName>
        <fullName evidence="4">AAA+ ATPase domain-containing protein</fullName>
    </recommendedName>
</protein>
<dbReference type="Pfam" id="PF00437">
    <property type="entry name" value="T2SSE"/>
    <property type="match status" value="1"/>
</dbReference>
<dbReference type="Proteomes" id="UP000249260">
    <property type="component" value="Unassembled WGS sequence"/>
</dbReference>
<proteinExistence type="inferred from homology"/>
<reference evidence="5 6" key="1">
    <citation type="submission" date="2018-06" db="EMBL/GenBank/DDBJ databases">
        <title>Paenibacillus montanisoli sp. nov., isolated from mountain area soil.</title>
        <authorList>
            <person name="Wu M."/>
        </authorList>
    </citation>
    <scope>NUCLEOTIDE SEQUENCE [LARGE SCALE GENOMIC DNA]</scope>
    <source>
        <strain evidence="5 6">RA17</strain>
    </source>
</reference>
<evidence type="ECO:0000256" key="3">
    <source>
        <dbReference type="ARBA" id="ARBA00022840"/>
    </source>
</evidence>
<feature type="domain" description="AAA+ ATPase" evidence="4">
    <location>
        <begin position="275"/>
        <end position="403"/>
    </location>
</feature>
<evidence type="ECO:0000256" key="2">
    <source>
        <dbReference type="ARBA" id="ARBA00022741"/>
    </source>
</evidence>
<dbReference type="GO" id="GO:0005886">
    <property type="term" value="C:plasma membrane"/>
    <property type="evidence" value="ECO:0007669"/>
    <property type="project" value="TreeGrafter"/>
</dbReference>
<dbReference type="Pfam" id="PF05157">
    <property type="entry name" value="MshEN"/>
    <property type="match status" value="1"/>
</dbReference>
<dbReference type="PANTHER" id="PTHR30258:SF1">
    <property type="entry name" value="PROTEIN TRANSPORT PROTEIN HOFB HOMOLOG"/>
    <property type="match status" value="1"/>
</dbReference>
<dbReference type="InterPro" id="IPR003593">
    <property type="entry name" value="AAA+_ATPase"/>
</dbReference>
<dbReference type="Gene3D" id="3.40.50.300">
    <property type="entry name" value="P-loop containing nucleotide triphosphate hydrolases"/>
    <property type="match status" value="1"/>
</dbReference>
<dbReference type="InterPro" id="IPR027417">
    <property type="entry name" value="P-loop_NTPase"/>
</dbReference>
<dbReference type="Gene3D" id="3.30.450.90">
    <property type="match status" value="1"/>
</dbReference>
<keyword evidence="3" id="KW-0067">ATP-binding</keyword>
<accession>A0A328TVR6</accession>
<organism evidence="5 6">
    <name type="scientific">Paenibacillus montanisoli</name>
    <dbReference type="NCBI Taxonomy" id="2081970"/>
    <lineage>
        <taxon>Bacteria</taxon>
        <taxon>Bacillati</taxon>
        <taxon>Bacillota</taxon>
        <taxon>Bacilli</taxon>
        <taxon>Bacillales</taxon>
        <taxon>Paenibacillaceae</taxon>
        <taxon>Paenibacillus</taxon>
    </lineage>
</organism>
<gene>
    <name evidence="5" type="ORF">DL346_26070</name>
</gene>
<evidence type="ECO:0000313" key="6">
    <source>
        <dbReference type="Proteomes" id="UP000249260"/>
    </source>
</evidence>
<keyword evidence="2" id="KW-0547">Nucleotide-binding</keyword>
<dbReference type="SUPFAM" id="SSF52540">
    <property type="entry name" value="P-loop containing nucleoside triphosphate hydrolases"/>
    <property type="match status" value="1"/>
</dbReference>